<evidence type="ECO:0008006" key="13">
    <source>
        <dbReference type="Google" id="ProtNLM"/>
    </source>
</evidence>
<feature type="active site" evidence="7">
    <location>
        <position position="219"/>
    </location>
</feature>
<keyword evidence="5 8" id="KW-0862">Zinc</keyword>
<dbReference type="InterPro" id="IPR001577">
    <property type="entry name" value="Peptidase_M8"/>
</dbReference>
<feature type="compositionally biased region" description="Basic and acidic residues" evidence="9">
    <location>
        <begin position="555"/>
        <end position="601"/>
    </location>
</feature>
<dbReference type="PANTHER" id="PTHR10942">
    <property type="entry name" value="LEISHMANOLYSIN-LIKE PEPTIDASE"/>
    <property type="match status" value="1"/>
</dbReference>
<dbReference type="GO" id="GO:0007155">
    <property type="term" value="P:cell adhesion"/>
    <property type="evidence" value="ECO:0007669"/>
    <property type="project" value="InterPro"/>
</dbReference>
<keyword evidence="2" id="KW-0645">Protease</keyword>
<comment type="similarity">
    <text evidence="1">Belongs to the peptidase M8 family.</text>
</comment>
<evidence type="ECO:0000256" key="2">
    <source>
        <dbReference type="ARBA" id="ARBA00022670"/>
    </source>
</evidence>
<sequence length="1208" mass="136547">MFFILAIVDLATNATIHRCGHNELLKALKTDTILEKQRLSLQKTLKKSPRAVTNDSPFRIKVDYQYLDPAKDRLICTRVGQQITWLNRQYVCVEGDLLTDAKRKVVRETFDNVAKYLESLLKVKKSKPFKPSESDFMRITDEYPQPDIIVDTDMYLTIYARPFGQNSTTLASALAFGFDKINIRPNMGVVNVNFNSLPSESSNIDTAGDRSFFETALHEVIHALGFSYNLFPRFINRQTGYPYYDIKNVPIYYCRNSSYPNKIFTVLATPKLHEVAVNRYGSEYLFHQNCPAGAIIEDGGGSGTAGSHFDILQYLNELMVGMTVGLRNAISELSLAFLYDTGWYDVDFNLAEPLFYGDYRSYVGRTTPYTNFTTAPPQYVFPSNYLWNGDDSSQNFFSHCTYDHSAFGYFVPAQIDCSQYPKAKPCSIKEYVNPKNHKYYSADPLADYVTIFYPYSNRICHKLTSPVSGQVDYFKDSYGPGSYCVESVTVEGNQAPGLCYQMSCDSLNQLSVYVGNEKVVCPRANEQVTVNGITLTCPDPNNICGQLNYVSSPVDPDKPTDTPTEKPTDIPTEKPTEKPTVKPTEKPTEKPTVKPTEKPTEEIQTNEPTHKPIIENVNYYVVQNCQEYEKENQGNCISAENVETFSFKELDETITNLSIQILTQLTEEQMFQFSSIPHNISVEIKGIESTKSSIYFDLISIVTNINRLSFSNILLFFKSDEERKRLEVQQLHLGPNVSIKLKETQEKIDVNSVSILYFESLSYFDYFTFGNYPEIIVESDEFDSIRLIDDAVHLGIQGTTGMITEKIFEQGTNRMNLRTTQTRLSLNIENQSTRYITVSALSQTTTIIESQLIDEETHFGLEIANSLKLRCPFMNIPVDLTGQGEFEIEFTKDLSVSTIFKYSDYSYYSNHSHHSTNESDNSDNSNNSNNSEQLNYSLGNVHIIDNKLTVKVSKLVSKLHFESLSMSGTQPSFSTSTSTSSFISSTISISNSNSKSNKNNENKNIILNNQEKGDSDVDVEIPILTIQTKSHGIISSKVEIEKMIEIREKSQLLFQSTPTFKDGLSMKIEYSDKTNQKSPIISFPSNSSKHETKYGKIELSKGSSIQESNEEIKEKELLLQQIRIVFMTPKEYDGMTFSDLSGFYESTYLDEYLVAYSTTALNSNSISSRAITGIVIGIIVVVIVIVIVVVVVILFLIRKKKRDTSSIN</sequence>
<evidence type="ECO:0000256" key="7">
    <source>
        <dbReference type="PIRSR" id="PIRSR601577-1"/>
    </source>
</evidence>
<dbReference type="Gene3D" id="3.10.170.20">
    <property type="match status" value="1"/>
</dbReference>
<keyword evidence="10" id="KW-1133">Transmembrane helix</keyword>
<dbReference type="OrthoDB" id="527990at2759"/>
<proteinExistence type="inferred from homology"/>
<dbReference type="Proteomes" id="UP000179807">
    <property type="component" value="Unassembled WGS sequence"/>
</dbReference>
<evidence type="ECO:0000256" key="3">
    <source>
        <dbReference type="ARBA" id="ARBA00022723"/>
    </source>
</evidence>
<dbReference type="Pfam" id="PF01457">
    <property type="entry name" value="Peptidase_M8"/>
    <property type="match status" value="1"/>
</dbReference>
<feature type="compositionally biased region" description="Low complexity" evidence="9">
    <location>
        <begin position="918"/>
        <end position="931"/>
    </location>
</feature>
<dbReference type="SUPFAM" id="SSF55486">
    <property type="entry name" value="Metalloproteases ('zincins'), catalytic domain"/>
    <property type="match status" value="1"/>
</dbReference>
<comment type="caution">
    <text evidence="11">The sequence shown here is derived from an EMBL/GenBank/DDBJ whole genome shotgun (WGS) entry which is preliminary data.</text>
</comment>
<name>A0A1J4K5N7_9EUKA</name>
<dbReference type="GeneID" id="94839112"/>
<protein>
    <recommendedName>
        <fullName evidence="13">GP63-like</fullName>
    </recommendedName>
</protein>
<dbReference type="EMBL" id="MLAK01000725">
    <property type="protein sequence ID" value="OHT06483.1"/>
    <property type="molecule type" value="Genomic_DNA"/>
</dbReference>
<accession>A0A1J4K5N7</accession>
<evidence type="ECO:0000256" key="1">
    <source>
        <dbReference type="ARBA" id="ARBA00005860"/>
    </source>
</evidence>
<dbReference type="RefSeq" id="XP_068359619.1">
    <property type="nucleotide sequence ID" value="XM_068504408.1"/>
</dbReference>
<feature type="binding site" evidence="8">
    <location>
        <position position="222"/>
    </location>
    <ligand>
        <name>Zn(2+)</name>
        <dbReference type="ChEBI" id="CHEBI:29105"/>
        <note>catalytic</note>
    </ligand>
</feature>
<keyword evidence="10" id="KW-0812">Transmembrane</keyword>
<evidence type="ECO:0000256" key="4">
    <source>
        <dbReference type="ARBA" id="ARBA00022801"/>
    </source>
</evidence>
<keyword evidence="4" id="KW-0378">Hydrolase</keyword>
<feature type="region of interest" description="Disordered" evidence="9">
    <location>
        <begin position="548"/>
        <end position="605"/>
    </location>
</feature>
<feature type="binding site" evidence="8">
    <location>
        <position position="308"/>
    </location>
    <ligand>
        <name>Zn(2+)</name>
        <dbReference type="ChEBI" id="CHEBI:29105"/>
        <note>catalytic</note>
    </ligand>
</feature>
<evidence type="ECO:0000256" key="9">
    <source>
        <dbReference type="SAM" id="MobiDB-lite"/>
    </source>
</evidence>
<evidence type="ECO:0000256" key="5">
    <source>
        <dbReference type="ARBA" id="ARBA00022833"/>
    </source>
</evidence>
<organism evidence="11 12">
    <name type="scientific">Tritrichomonas foetus</name>
    <dbReference type="NCBI Taxonomy" id="1144522"/>
    <lineage>
        <taxon>Eukaryota</taxon>
        <taxon>Metamonada</taxon>
        <taxon>Parabasalia</taxon>
        <taxon>Tritrichomonadida</taxon>
        <taxon>Tritrichomonadidae</taxon>
        <taxon>Tritrichomonas</taxon>
    </lineage>
</organism>
<dbReference type="AlphaFoldDB" id="A0A1J4K5N7"/>
<dbReference type="PANTHER" id="PTHR10942:SF0">
    <property type="entry name" value="LEISHMANOLYSIN-LIKE PEPTIDASE"/>
    <property type="match status" value="1"/>
</dbReference>
<dbReference type="GO" id="GO:0046872">
    <property type="term" value="F:metal ion binding"/>
    <property type="evidence" value="ECO:0007669"/>
    <property type="project" value="UniProtKB-KW"/>
</dbReference>
<keyword evidence="6 8" id="KW-0482">Metalloprotease</keyword>
<feature type="region of interest" description="Disordered" evidence="9">
    <location>
        <begin position="911"/>
        <end position="932"/>
    </location>
</feature>
<feature type="binding site" evidence="8">
    <location>
        <position position="218"/>
    </location>
    <ligand>
        <name>Zn(2+)</name>
        <dbReference type="ChEBI" id="CHEBI:29105"/>
        <note>catalytic</note>
    </ligand>
</feature>
<comment type="cofactor">
    <cofactor evidence="8">
        <name>Zn(2+)</name>
        <dbReference type="ChEBI" id="CHEBI:29105"/>
    </cofactor>
    <text evidence="8">Binds 1 zinc ion per subunit.</text>
</comment>
<evidence type="ECO:0000256" key="10">
    <source>
        <dbReference type="SAM" id="Phobius"/>
    </source>
</evidence>
<evidence type="ECO:0000313" key="12">
    <source>
        <dbReference type="Proteomes" id="UP000179807"/>
    </source>
</evidence>
<evidence type="ECO:0000256" key="6">
    <source>
        <dbReference type="ARBA" id="ARBA00023049"/>
    </source>
</evidence>
<dbReference type="GO" id="GO:0016020">
    <property type="term" value="C:membrane"/>
    <property type="evidence" value="ECO:0007669"/>
    <property type="project" value="InterPro"/>
</dbReference>
<dbReference type="Gene3D" id="3.90.132.10">
    <property type="entry name" value="Leishmanolysin , domain 2"/>
    <property type="match status" value="1"/>
</dbReference>
<evidence type="ECO:0000256" key="8">
    <source>
        <dbReference type="PIRSR" id="PIRSR601577-2"/>
    </source>
</evidence>
<reference evidence="11" key="1">
    <citation type="submission" date="2016-10" db="EMBL/GenBank/DDBJ databases">
        <authorList>
            <person name="Benchimol M."/>
            <person name="Almeida L.G."/>
            <person name="Vasconcelos A.T."/>
            <person name="Perreira-Neves A."/>
            <person name="Rosa I.A."/>
            <person name="Tasca T."/>
            <person name="Bogo M.R."/>
            <person name="de Souza W."/>
        </authorList>
    </citation>
    <scope>NUCLEOTIDE SEQUENCE [LARGE SCALE GENOMIC DNA]</scope>
    <source>
        <strain evidence="11">K</strain>
    </source>
</reference>
<dbReference type="GO" id="GO:0006508">
    <property type="term" value="P:proteolysis"/>
    <property type="evidence" value="ECO:0007669"/>
    <property type="project" value="UniProtKB-KW"/>
</dbReference>
<keyword evidence="3 8" id="KW-0479">Metal-binding</keyword>
<keyword evidence="12" id="KW-1185">Reference proteome</keyword>
<gene>
    <name evidence="11" type="ORF">TRFO_25514</name>
</gene>
<dbReference type="GO" id="GO:0005737">
    <property type="term" value="C:cytoplasm"/>
    <property type="evidence" value="ECO:0007669"/>
    <property type="project" value="TreeGrafter"/>
</dbReference>
<keyword evidence="10" id="KW-0472">Membrane</keyword>
<dbReference type="VEuPathDB" id="TrichDB:TRFO_25514"/>
<dbReference type="FunFam" id="3.10.170.20:FF:000003">
    <property type="entry name" value="GP63-like"/>
    <property type="match status" value="1"/>
</dbReference>
<dbReference type="GO" id="GO:0004222">
    <property type="term" value="F:metalloendopeptidase activity"/>
    <property type="evidence" value="ECO:0007669"/>
    <property type="project" value="InterPro"/>
</dbReference>
<feature type="transmembrane region" description="Helical" evidence="10">
    <location>
        <begin position="1170"/>
        <end position="1197"/>
    </location>
</feature>
<evidence type="ECO:0000313" key="11">
    <source>
        <dbReference type="EMBL" id="OHT06483.1"/>
    </source>
</evidence>